<organism evidence="1 2">
    <name type="scientific">Neobacillus novalis</name>
    <dbReference type="NCBI Taxonomy" id="220687"/>
    <lineage>
        <taxon>Bacteria</taxon>
        <taxon>Bacillati</taxon>
        <taxon>Bacillota</taxon>
        <taxon>Bacilli</taxon>
        <taxon>Bacillales</taxon>
        <taxon>Bacillaceae</taxon>
        <taxon>Neobacillus</taxon>
    </lineage>
</organism>
<dbReference type="AlphaFoldDB" id="A0AA95SAB4"/>
<reference evidence="1" key="1">
    <citation type="submission" date="2023-05" db="EMBL/GenBank/DDBJ databases">
        <title>Comparative genomics of Bacillaceae isolates and their secondary metabolite potential.</title>
        <authorList>
            <person name="Song L."/>
            <person name="Nielsen L.J."/>
            <person name="Mohite O."/>
            <person name="Xu X."/>
            <person name="Weber T."/>
            <person name="Kovacs A.T."/>
        </authorList>
    </citation>
    <scope>NUCLEOTIDE SEQUENCE</scope>
    <source>
        <strain evidence="1">XLM17</strain>
    </source>
</reference>
<evidence type="ECO:0000313" key="1">
    <source>
        <dbReference type="EMBL" id="WHY85602.1"/>
    </source>
</evidence>
<proteinExistence type="predicted"/>
<gene>
    <name evidence="1" type="ORF">QNH39_23815</name>
</gene>
<dbReference type="Proteomes" id="UP001178288">
    <property type="component" value="Chromosome"/>
</dbReference>
<accession>A0AA95SAB4</accession>
<name>A0AA95SAB4_9BACI</name>
<dbReference type="RefSeq" id="WP_066092311.1">
    <property type="nucleotide sequence ID" value="NZ_CP126114.1"/>
</dbReference>
<protein>
    <submittedName>
        <fullName evidence="1">Uncharacterized protein</fullName>
    </submittedName>
</protein>
<dbReference type="Pfam" id="PF19991">
    <property type="entry name" value="HMA_2"/>
    <property type="match status" value="1"/>
</dbReference>
<dbReference type="EMBL" id="CP126114">
    <property type="protein sequence ID" value="WHY85602.1"/>
    <property type="molecule type" value="Genomic_DNA"/>
</dbReference>
<evidence type="ECO:0000313" key="2">
    <source>
        <dbReference type="Proteomes" id="UP001178288"/>
    </source>
</evidence>
<sequence>MISSLVGLGASLLAPKLLSSITDQKIEVVHAMPGRLRLKCDRWKNEVVATHLEQTFSQLTIIKSVSGSPITGSLVIEFNVPTLTPEQFDELLKLAVDTSVSAYPYVEAQLMKTMKKTVSTVDGLIKKRSSGKADVDSLLSLFLLVYGVTRFPVNPAFSSSVLYWAYTIITNEKGPNNGT</sequence>
<keyword evidence="2" id="KW-1185">Reference proteome</keyword>
<dbReference type="KEGG" id="nnv:QNH39_23815"/>